<dbReference type="SUPFAM" id="SSF57783">
    <property type="entry name" value="Zinc beta-ribbon"/>
    <property type="match status" value="1"/>
</dbReference>
<dbReference type="PANTHER" id="PTHR30313:SF2">
    <property type="entry name" value="DNA PRIMASE"/>
    <property type="match status" value="1"/>
</dbReference>
<dbReference type="Pfam" id="PF13662">
    <property type="entry name" value="Toprim_4"/>
    <property type="match status" value="1"/>
</dbReference>
<keyword evidence="1 12" id="KW-0240">DNA-directed RNA polymerase</keyword>
<protein>
    <recommendedName>
        <fullName evidence="12">DNA primase</fullName>
        <ecNumber evidence="12">2.7.7.101</ecNumber>
    </recommendedName>
</protein>
<dbReference type="InterPro" id="IPR036977">
    <property type="entry name" value="DNA_primase_Znf_CHC2"/>
</dbReference>
<comment type="function">
    <text evidence="12">RNA polymerase that catalyzes the synthesis of short RNA molecules used as primers for DNA polymerase during DNA replication.</text>
</comment>
<evidence type="ECO:0000256" key="8">
    <source>
        <dbReference type="ARBA" id="ARBA00022833"/>
    </source>
</evidence>
<dbReference type="Gene3D" id="3.40.1360.10">
    <property type="match status" value="1"/>
</dbReference>
<dbReference type="InterPro" id="IPR006171">
    <property type="entry name" value="TOPRIM_dom"/>
</dbReference>
<dbReference type="EC" id="2.7.7.101" evidence="12"/>
<accession>A0ABU2ZGA3</accession>
<evidence type="ECO:0000256" key="12">
    <source>
        <dbReference type="HAMAP-Rule" id="MF_00974"/>
    </source>
</evidence>
<keyword evidence="3 12" id="KW-0808">Transferase</keyword>
<dbReference type="InterPro" id="IPR006295">
    <property type="entry name" value="DNA_primase_DnaG"/>
</dbReference>
<evidence type="ECO:0000256" key="2">
    <source>
        <dbReference type="ARBA" id="ARBA00022515"/>
    </source>
</evidence>
<dbReference type="Gene3D" id="3.90.980.10">
    <property type="entry name" value="DNA primase, catalytic core, N-terminal domain"/>
    <property type="match status" value="1"/>
</dbReference>
<feature type="domain" description="Toprim" evidence="14">
    <location>
        <begin position="260"/>
        <end position="342"/>
    </location>
</feature>
<dbReference type="Pfam" id="PF08275">
    <property type="entry name" value="DNAG_N"/>
    <property type="match status" value="1"/>
</dbReference>
<proteinExistence type="inferred from homology"/>
<dbReference type="Pfam" id="PF01807">
    <property type="entry name" value="Zn_ribbon_DnaG"/>
    <property type="match status" value="1"/>
</dbReference>
<dbReference type="SMART" id="SM00493">
    <property type="entry name" value="TOPRIM"/>
    <property type="match status" value="1"/>
</dbReference>
<evidence type="ECO:0000256" key="4">
    <source>
        <dbReference type="ARBA" id="ARBA00022695"/>
    </source>
</evidence>
<sequence length="646" mass="70923">MALSPQWLDELRSRVTLSAIVSRNVRLQKAGREFRACCPFHNEKTPSFYVNDEKGFYHCFGCGAHGDAISWLTDQGGLLFMDAVKDLAVDAGMEVPAPDRHAAQAADQRATLHEVLAATQDWLVGNLQGDTGTAARRYLAQRGISDSTVQLFDFGFAPDARNAMRSALSQHGDELLIQAGLLIEVDSKEPYDRFRGRLMLPIHDLRGRVIGFAGRVLEGSSAAQARHAPKYLNSPETPLFDKGRTLYNLHRAAPAARKTGRVCVVEGYMDVIALAEAGIAEVVAPMGTALTPDQLALLWRLAPVPILCFDGDAAGQRAAMRALHAALPLLKPGHSLSFVTMPDGQDPDDILRAQGPAALKALLETGEGMIDFMWRLEHSAQQLHTPEQKAGLKQRLLDLLETIADRDIRALYRRDLLDRYGDFAFPRRKQGHNQQPAGNRPWRPRGRFQPAYKDIAAPSPRAFANTHAAIRHRLTAAIILGLCRHPTALLAQAERLVAFQPDCAEQARLLDAMLAMSEDGTLQANDLASIDIASILQVRGIALPDRDTIGGMRFAFLTDHATEHDATQELSDAISLMVEKPAIEAALNDATARFAHDPEGSWAEQQRLLNRKLEFERRLVQLAATRGSSVDPADASMTESRTTEHG</sequence>
<comment type="similarity">
    <text evidence="12">Belongs to the DnaG primase family.</text>
</comment>
<comment type="caution">
    <text evidence="15">The sequence shown here is derived from an EMBL/GenBank/DDBJ whole genome shotgun (WGS) entry which is preliminary data.</text>
</comment>
<organism evidence="15 16">
    <name type="scientific">Croceicoccus esteveae</name>
    <dbReference type="NCBI Taxonomy" id="3075597"/>
    <lineage>
        <taxon>Bacteria</taxon>
        <taxon>Pseudomonadati</taxon>
        <taxon>Pseudomonadota</taxon>
        <taxon>Alphaproteobacteria</taxon>
        <taxon>Sphingomonadales</taxon>
        <taxon>Erythrobacteraceae</taxon>
        <taxon>Croceicoccus</taxon>
    </lineage>
</organism>
<keyword evidence="4 12" id="KW-0548">Nucleotidyltransferase</keyword>
<keyword evidence="6 12" id="KW-0479">Metal-binding</keyword>
<reference evidence="15 16" key="1">
    <citation type="submission" date="2023-09" db="EMBL/GenBank/DDBJ databases">
        <authorList>
            <person name="Rey-Velasco X."/>
        </authorList>
    </citation>
    <scope>NUCLEOTIDE SEQUENCE [LARGE SCALE GENOMIC DNA]</scope>
    <source>
        <strain evidence="15 16">F390</strain>
    </source>
</reference>
<comment type="domain">
    <text evidence="12">Contains an N-terminal zinc-binding domain, a central core domain that contains the primase activity, and a C-terminal DnaB-binding domain.</text>
</comment>
<dbReference type="HAMAP" id="MF_00974">
    <property type="entry name" value="DNA_primase_DnaG"/>
    <property type="match status" value="1"/>
</dbReference>
<dbReference type="InterPro" id="IPR030846">
    <property type="entry name" value="DnaG_bac"/>
</dbReference>
<keyword evidence="11 12" id="KW-0804">Transcription</keyword>
<dbReference type="RefSeq" id="WP_311339643.1">
    <property type="nucleotide sequence ID" value="NZ_JAVRHS010000001.1"/>
</dbReference>
<evidence type="ECO:0000256" key="11">
    <source>
        <dbReference type="ARBA" id="ARBA00023163"/>
    </source>
</evidence>
<keyword evidence="16" id="KW-1185">Reference proteome</keyword>
<name>A0ABU2ZGA3_9SPHN</name>
<evidence type="ECO:0000256" key="10">
    <source>
        <dbReference type="ARBA" id="ARBA00023125"/>
    </source>
</evidence>
<dbReference type="Gene3D" id="3.90.580.10">
    <property type="entry name" value="Zinc finger, CHC2-type domain"/>
    <property type="match status" value="1"/>
</dbReference>
<evidence type="ECO:0000256" key="6">
    <source>
        <dbReference type="ARBA" id="ARBA00022723"/>
    </source>
</evidence>
<evidence type="ECO:0000256" key="3">
    <source>
        <dbReference type="ARBA" id="ARBA00022679"/>
    </source>
</evidence>
<dbReference type="PROSITE" id="PS50880">
    <property type="entry name" value="TOPRIM"/>
    <property type="match status" value="1"/>
</dbReference>
<keyword evidence="2 12" id="KW-0639">Primosome</keyword>
<dbReference type="EMBL" id="JAVRHS010000001">
    <property type="protein sequence ID" value="MDT0575103.1"/>
    <property type="molecule type" value="Genomic_DNA"/>
</dbReference>
<dbReference type="InterPro" id="IPR034151">
    <property type="entry name" value="TOPRIM_DnaG_bac"/>
</dbReference>
<keyword evidence="9" id="KW-0460">Magnesium</keyword>
<dbReference type="InterPro" id="IPR037068">
    <property type="entry name" value="DNA_primase_core_N_sf"/>
</dbReference>
<evidence type="ECO:0000313" key="16">
    <source>
        <dbReference type="Proteomes" id="UP001259803"/>
    </source>
</evidence>
<dbReference type="PANTHER" id="PTHR30313">
    <property type="entry name" value="DNA PRIMASE"/>
    <property type="match status" value="1"/>
</dbReference>
<keyword evidence="7 12" id="KW-0863">Zinc-finger</keyword>
<evidence type="ECO:0000256" key="7">
    <source>
        <dbReference type="ARBA" id="ARBA00022771"/>
    </source>
</evidence>
<dbReference type="CDD" id="cd03364">
    <property type="entry name" value="TOPRIM_DnaG_primases"/>
    <property type="match status" value="1"/>
</dbReference>
<dbReference type="NCBIfam" id="TIGR01391">
    <property type="entry name" value="dnaG"/>
    <property type="match status" value="1"/>
</dbReference>
<evidence type="ECO:0000256" key="13">
    <source>
        <dbReference type="SAM" id="MobiDB-lite"/>
    </source>
</evidence>
<dbReference type="SMART" id="SM00400">
    <property type="entry name" value="ZnF_CHCC"/>
    <property type="match status" value="1"/>
</dbReference>
<comment type="subunit">
    <text evidence="12">Monomer. Interacts with DnaB.</text>
</comment>
<dbReference type="InterPro" id="IPR013264">
    <property type="entry name" value="DNAG_N"/>
</dbReference>
<keyword evidence="5 12" id="KW-0235">DNA replication</keyword>
<feature type="region of interest" description="Disordered" evidence="13">
    <location>
        <begin position="626"/>
        <end position="646"/>
    </location>
</feature>
<keyword evidence="8 12" id="KW-0862">Zinc</keyword>
<gene>
    <name evidence="12 15" type="primary">dnaG</name>
    <name evidence="15" type="ORF">RM533_02755</name>
</gene>
<evidence type="ECO:0000256" key="9">
    <source>
        <dbReference type="ARBA" id="ARBA00022842"/>
    </source>
</evidence>
<keyword evidence="10 12" id="KW-0238">DNA-binding</keyword>
<evidence type="ECO:0000256" key="1">
    <source>
        <dbReference type="ARBA" id="ARBA00022478"/>
    </source>
</evidence>
<comment type="cofactor">
    <cofactor evidence="12">
        <name>Zn(2+)</name>
        <dbReference type="ChEBI" id="CHEBI:29105"/>
    </cofactor>
    <text evidence="12">Binds 1 zinc ion per monomer.</text>
</comment>
<dbReference type="SUPFAM" id="SSF56731">
    <property type="entry name" value="DNA primase core"/>
    <property type="match status" value="1"/>
</dbReference>
<evidence type="ECO:0000259" key="14">
    <source>
        <dbReference type="PROSITE" id="PS50880"/>
    </source>
</evidence>
<dbReference type="Proteomes" id="UP001259803">
    <property type="component" value="Unassembled WGS sequence"/>
</dbReference>
<evidence type="ECO:0000256" key="5">
    <source>
        <dbReference type="ARBA" id="ARBA00022705"/>
    </source>
</evidence>
<dbReference type="InterPro" id="IPR050219">
    <property type="entry name" value="DnaG_primase"/>
</dbReference>
<feature type="zinc finger region" description="CHC2-type" evidence="12">
    <location>
        <begin position="38"/>
        <end position="62"/>
    </location>
</feature>
<evidence type="ECO:0000313" key="15">
    <source>
        <dbReference type="EMBL" id="MDT0575103.1"/>
    </source>
</evidence>
<comment type="catalytic activity">
    <reaction evidence="12">
        <text>ssDNA + n NTP = ssDNA/pppN(pN)n-1 hybrid + (n-1) diphosphate.</text>
        <dbReference type="EC" id="2.7.7.101"/>
    </reaction>
</comment>
<dbReference type="InterPro" id="IPR002694">
    <property type="entry name" value="Znf_CHC2"/>
</dbReference>